<dbReference type="AlphaFoldDB" id="A0ABD3CPP7"/>
<feature type="region of interest" description="Disordered" evidence="16">
    <location>
        <begin position="100"/>
        <end position="139"/>
    </location>
</feature>
<dbReference type="Gene3D" id="3.30.200.20">
    <property type="entry name" value="Phosphorylase Kinase, domain 1"/>
    <property type="match status" value="1"/>
</dbReference>
<evidence type="ECO:0000256" key="10">
    <source>
        <dbReference type="ARBA" id="ARBA00022989"/>
    </source>
</evidence>
<dbReference type="PROSITE" id="PS00107">
    <property type="entry name" value="PROTEIN_KINASE_ATP"/>
    <property type="match status" value="1"/>
</dbReference>
<evidence type="ECO:0000256" key="7">
    <source>
        <dbReference type="ARBA" id="ARBA00022741"/>
    </source>
</evidence>
<evidence type="ECO:0000313" key="19">
    <source>
        <dbReference type="EMBL" id="KAL3631529.1"/>
    </source>
</evidence>
<dbReference type="FunFam" id="1.10.510.10:FF:000035">
    <property type="entry name" value="Putative receptor-like serine/threonine-protein kinase"/>
    <property type="match status" value="1"/>
</dbReference>
<comment type="catalytic activity">
    <reaction evidence="13">
        <text>L-seryl-[protein] + ATP = O-phospho-L-seryl-[protein] + ADP + H(+)</text>
        <dbReference type="Rhea" id="RHEA:17989"/>
        <dbReference type="Rhea" id="RHEA-COMP:9863"/>
        <dbReference type="Rhea" id="RHEA-COMP:11604"/>
        <dbReference type="ChEBI" id="CHEBI:15378"/>
        <dbReference type="ChEBI" id="CHEBI:29999"/>
        <dbReference type="ChEBI" id="CHEBI:30616"/>
        <dbReference type="ChEBI" id="CHEBI:83421"/>
        <dbReference type="ChEBI" id="CHEBI:456216"/>
        <dbReference type="EC" id="2.7.11.1"/>
    </reaction>
</comment>
<dbReference type="InterPro" id="IPR008271">
    <property type="entry name" value="Ser/Thr_kinase_AS"/>
</dbReference>
<keyword evidence="6 17" id="KW-0812">Transmembrane</keyword>
<dbReference type="PANTHER" id="PTHR47984">
    <property type="entry name" value="OS01G0323000 PROTEIN"/>
    <property type="match status" value="1"/>
</dbReference>
<dbReference type="PROSITE" id="PS00108">
    <property type="entry name" value="PROTEIN_KINASE_ST"/>
    <property type="match status" value="1"/>
</dbReference>
<dbReference type="SUPFAM" id="SSF56112">
    <property type="entry name" value="Protein kinase-like (PK-like)"/>
    <property type="match status" value="1"/>
</dbReference>
<protein>
    <recommendedName>
        <fullName evidence="2">non-specific serine/threonine protein kinase</fullName>
        <ecNumber evidence="2">2.7.11.1</ecNumber>
    </recommendedName>
</protein>
<keyword evidence="10 17" id="KW-1133">Transmembrane helix</keyword>
<keyword evidence="9 14" id="KW-0067">ATP-binding</keyword>
<evidence type="ECO:0000256" key="4">
    <source>
        <dbReference type="ARBA" id="ARBA00022553"/>
    </source>
</evidence>
<comment type="subcellular location">
    <subcellularLocation>
        <location evidence="1">Membrane</location>
        <topology evidence="1">Single-pass membrane protein</topology>
    </subcellularLocation>
</comment>
<dbReference type="Pfam" id="PF00069">
    <property type="entry name" value="Pkinase"/>
    <property type="match status" value="1"/>
</dbReference>
<keyword evidence="20" id="KW-1185">Reference proteome</keyword>
<dbReference type="InterPro" id="IPR052232">
    <property type="entry name" value="RLK_Ser/Thr-Kinase"/>
</dbReference>
<dbReference type="InterPro" id="IPR017441">
    <property type="entry name" value="Protein_kinase_ATP_BS"/>
</dbReference>
<reference evidence="20" key="1">
    <citation type="journal article" date="2024" name="IScience">
        <title>Strigolactones Initiate the Formation of Haustorium-like Structures in Castilleja.</title>
        <authorList>
            <person name="Buerger M."/>
            <person name="Peterson D."/>
            <person name="Chory J."/>
        </authorList>
    </citation>
    <scope>NUCLEOTIDE SEQUENCE [LARGE SCALE GENOMIC DNA]</scope>
</reference>
<keyword evidence="3 15" id="KW-0723">Serine/threonine-protein kinase</keyword>
<evidence type="ECO:0000259" key="18">
    <source>
        <dbReference type="PROSITE" id="PS50011"/>
    </source>
</evidence>
<evidence type="ECO:0000256" key="1">
    <source>
        <dbReference type="ARBA" id="ARBA00004167"/>
    </source>
</evidence>
<comment type="catalytic activity">
    <reaction evidence="12">
        <text>L-threonyl-[protein] + ATP = O-phospho-L-threonyl-[protein] + ADP + H(+)</text>
        <dbReference type="Rhea" id="RHEA:46608"/>
        <dbReference type="Rhea" id="RHEA-COMP:11060"/>
        <dbReference type="Rhea" id="RHEA-COMP:11605"/>
        <dbReference type="ChEBI" id="CHEBI:15378"/>
        <dbReference type="ChEBI" id="CHEBI:30013"/>
        <dbReference type="ChEBI" id="CHEBI:30616"/>
        <dbReference type="ChEBI" id="CHEBI:61977"/>
        <dbReference type="ChEBI" id="CHEBI:456216"/>
        <dbReference type="EC" id="2.7.11.1"/>
    </reaction>
</comment>
<evidence type="ECO:0000256" key="5">
    <source>
        <dbReference type="ARBA" id="ARBA00022679"/>
    </source>
</evidence>
<sequence length="495" mass="55358">MSSGSLKAVLSKRHAGLKLWVLIAISMGAFIVLFLGILSIWILFRRKPSKTLDKHHLIQIPNVSREIPVDIVGDQSTHEGLFSALNDDKNSEKMAVHLGRTKSSDVDDVSQCSSMHHQEKTYSSQSGEEGNSGNGRRQQSYGISMASPLIGLPEISQLGWGHWFTLRDLEIATKRFSAEYVIGEGGYGVVYRGRLVNGTDVAVKKLLNNLGQAEKEFRVEVEAIGHVRHKNLVRLLGYCMEGVQRMLVYEYVNNGNLEQWLHGAMRQHGSLTWEARMKVLIGTAKALAYLHEAIEPKVIHRDIKSSNILIDNEFNAKVSDFGLAKLLESGESHITTRVMGTFGYVAPEYANSGLLNEKSDVYSFGVLLLESVTGRDPVDYGRPADEVNLVEWLKVMVGSRRAEEVVDPSLEVKPTTRALKRALLVALRCVDPDSVKRPKMSQVVLMLENDEFPHREDRRRKKSRTESTDIERESNVSAETESSSTRLIAPDTNTY</sequence>
<dbReference type="Proteomes" id="UP001632038">
    <property type="component" value="Unassembled WGS sequence"/>
</dbReference>
<keyword evidence="11 17" id="KW-0472">Membrane</keyword>
<evidence type="ECO:0000313" key="20">
    <source>
        <dbReference type="Proteomes" id="UP001632038"/>
    </source>
</evidence>
<dbReference type="GO" id="GO:0004674">
    <property type="term" value="F:protein serine/threonine kinase activity"/>
    <property type="evidence" value="ECO:0007669"/>
    <property type="project" value="UniProtKB-KW"/>
</dbReference>
<evidence type="ECO:0000256" key="17">
    <source>
        <dbReference type="SAM" id="Phobius"/>
    </source>
</evidence>
<evidence type="ECO:0000256" key="8">
    <source>
        <dbReference type="ARBA" id="ARBA00022777"/>
    </source>
</evidence>
<dbReference type="CDD" id="cd14066">
    <property type="entry name" value="STKc_IRAK"/>
    <property type="match status" value="1"/>
</dbReference>
<dbReference type="GO" id="GO:0016020">
    <property type="term" value="C:membrane"/>
    <property type="evidence" value="ECO:0007669"/>
    <property type="project" value="UniProtKB-SubCell"/>
</dbReference>
<feature type="domain" description="Protein kinase" evidence="18">
    <location>
        <begin position="176"/>
        <end position="440"/>
    </location>
</feature>
<comment type="caution">
    <text evidence="19">The sequence shown here is derived from an EMBL/GenBank/DDBJ whole genome shotgun (WGS) entry which is preliminary data.</text>
</comment>
<proteinExistence type="inferred from homology"/>
<evidence type="ECO:0000256" key="11">
    <source>
        <dbReference type="ARBA" id="ARBA00023136"/>
    </source>
</evidence>
<keyword evidence="7 14" id="KW-0547">Nucleotide-binding</keyword>
<evidence type="ECO:0000256" key="16">
    <source>
        <dbReference type="SAM" id="MobiDB-lite"/>
    </source>
</evidence>
<dbReference type="PANTHER" id="PTHR47984:SF4">
    <property type="entry name" value="OS01G0631700 PROTEIN"/>
    <property type="match status" value="1"/>
</dbReference>
<dbReference type="GO" id="GO:0005524">
    <property type="term" value="F:ATP binding"/>
    <property type="evidence" value="ECO:0007669"/>
    <property type="project" value="UniProtKB-UniRule"/>
</dbReference>
<evidence type="ECO:0000256" key="9">
    <source>
        <dbReference type="ARBA" id="ARBA00022840"/>
    </source>
</evidence>
<dbReference type="SMART" id="SM00220">
    <property type="entry name" value="S_TKc"/>
    <property type="match status" value="1"/>
</dbReference>
<dbReference type="EC" id="2.7.11.1" evidence="2"/>
<feature type="transmembrane region" description="Helical" evidence="17">
    <location>
        <begin position="20"/>
        <end position="44"/>
    </location>
</feature>
<dbReference type="PROSITE" id="PS50011">
    <property type="entry name" value="PROTEIN_KINASE_DOM"/>
    <property type="match status" value="1"/>
</dbReference>
<name>A0ABD3CPP7_9LAMI</name>
<keyword evidence="8" id="KW-0418">Kinase</keyword>
<evidence type="ECO:0000256" key="3">
    <source>
        <dbReference type="ARBA" id="ARBA00022527"/>
    </source>
</evidence>
<dbReference type="FunFam" id="3.30.200.20:FF:000083">
    <property type="entry name" value="Putative receptor-like protein kinase"/>
    <property type="match status" value="1"/>
</dbReference>
<evidence type="ECO:0000256" key="12">
    <source>
        <dbReference type="ARBA" id="ARBA00047899"/>
    </source>
</evidence>
<evidence type="ECO:0000256" key="14">
    <source>
        <dbReference type="PROSITE-ProRule" id="PRU10141"/>
    </source>
</evidence>
<feature type="compositionally biased region" description="Low complexity" evidence="16">
    <location>
        <begin position="123"/>
        <end position="138"/>
    </location>
</feature>
<organism evidence="19 20">
    <name type="scientific">Castilleja foliolosa</name>
    <dbReference type="NCBI Taxonomy" id="1961234"/>
    <lineage>
        <taxon>Eukaryota</taxon>
        <taxon>Viridiplantae</taxon>
        <taxon>Streptophyta</taxon>
        <taxon>Embryophyta</taxon>
        <taxon>Tracheophyta</taxon>
        <taxon>Spermatophyta</taxon>
        <taxon>Magnoliopsida</taxon>
        <taxon>eudicotyledons</taxon>
        <taxon>Gunneridae</taxon>
        <taxon>Pentapetalae</taxon>
        <taxon>asterids</taxon>
        <taxon>lamiids</taxon>
        <taxon>Lamiales</taxon>
        <taxon>Orobanchaceae</taxon>
        <taxon>Pedicularideae</taxon>
        <taxon>Castillejinae</taxon>
        <taxon>Castilleja</taxon>
    </lineage>
</organism>
<evidence type="ECO:0000256" key="13">
    <source>
        <dbReference type="ARBA" id="ARBA00048679"/>
    </source>
</evidence>
<feature type="compositionally biased region" description="Basic and acidic residues" evidence="16">
    <location>
        <begin position="464"/>
        <end position="474"/>
    </location>
</feature>
<feature type="binding site" evidence="14">
    <location>
        <position position="205"/>
    </location>
    <ligand>
        <name>ATP</name>
        <dbReference type="ChEBI" id="CHEBI:30616"/>
    </ligand>
</feature>
<comment type="similarity">
    <text evidence="15">Belongs to the protein kinase superfamily.</text>
</comment>
<keyword evidence="4" id="KW-0597">Phosphoprotein</keyword>
<feature type="compositionally biased region" description="Polar residues" evidence="16">
    <location>
        <begin position="475"/>
        <end position="495"/>
    </location>
</feature>
<gene>
    <name evidence="19" type="ORF">CASFOL_024513</name>
</gene>
<dbReference type="InterPro" id="IPR000719">
    <property type="entry name" value="Prot_kinase_dom"/>
</dbReference>
<evidence type="ECO:0000256" key="2">
    <source>
        <dbReference type="ARBA" id="ARBA00012513"/>
    </source>
</evidence>
<dbReference type="Gene3D" id="1.10.510.10">
    <property type="entry name" value="Transferase(Phosphotransferase) domain 1"/>
    <property type="match status" value="1"/>
</dbReference>
<feature type="region of interest" description="Disordered" evidence="16">
    <location>
        <begin position="454"/>
        <end position="495"/>
    </location>
</feature>
<keyword evidence="5" id="KW-0808">Transferase</keyword>
<dbReference type="InterPro" id="IPR011009">
    <property type="entry name" value="Kinase-like_dom_sf"/>
</dbReference>
<accession>A0ABD3CPP7</accession>
<evidence type="ECO:0000256" key="6">
    <source>
        <dbReference type="ARBA" id="ARBA00022692"/>
    </source>
</evidence>
<dbReference type="EMBL" id="JAVIJP010000032">
    <property type="protein sequence ID" value="KAL3631529.1"/>
    <property type="molecule type" value="Genomic_DNA"/>
</dbReference>
<evidence type="ECO:0000256" key="15">
    <source>
        <dbReference type="RuleBase" id="RU000304"/>
    </source>
</evidence>